<name>A0A2S8GCJ2_9BACT</name>
<dbReference type="InterPro" id="IPR050575">
    <property type="entry name" value="BMC_shell"/>
</dbReference>
<evidence type="ECO:0000256" key="1">
    <source>
        <dbReference type="ARBA" id="ARBA00024322"/>
    </source>
</evidence>
<keyword evidence="2" id="KW-1283">Bacterial microcompartment</keyword>
<dbReference type="PANTHER" id="PTHR33941:SF11">
    <property type="entry name" value="BACTERIAL MICROCOMPARTMENT SHELL PROTEIN PDUJ"/>
    <property type="match status" value="1"/>
</dbReference>
<dbReference type="Pfam" id="PF00936">
    <property type="entry name" value="BMC"/>
    <property type="match status" value="1"/>
</dbReference>
<dbReference type="PROSITE" id="PS51930">
    <property type="entry name" value="BMC_2"/>
    <property type="match status" value="1"/>
</dbReference>
<dbReference type="Proteomes" id="UP000237819">
    <property type="component" value="Unassembled WGS sequence"/>
</dbReference>
<dbReference type="Gene3D" id="3.30.70.1710">
    <property type="match status" value="1"/>
</dbReference>
<comment type="similarity">
    <text evidence="3">Belongs to the bacterial microcompartments protein family.</text>
</comment>
<dbReference type="InterPro" id="IPR000249">
    <property type="entry name" value="BMC_dom"/>
</dbReference>
<dbReference type="InterPro" id="IPR044872">
    <property type="entry name" value="CcmK/CsoS1_BMC"/>
</dbReference>
<comment type="caution">
    <text evidence="5">The sequence shown here is derived from an EMBL/GenBank/DDBJ whole genome shotgun (WGS) entry which is preliminary data.</text>
</comment>
<proteinExistence type="inferred from homology"/>
<protein>
    <submittedName>
        <fullName evidence="5">Carboxysome shell protein</fullName>
    </submittedName>
</protein>
<accession>A0A2S8GCJ2</accession>
<dbReference type="OrthoDB" id="9812608at2"/>
<evidence type="ECO:0000256" key="3">
    <source>
        <dbReference type="PROSITE-ProRule" id="PRU01278"/>
    </source>
</evidence>
<evidence type="ECO:0000256" key="2">
    <source>
        <dbReference type="ARBA" id="ARBA00024446"/>
    </source>
</evidence>
<evidence type="ECO:0000259" key="4">
    <source>
        <dbReference type="PROSITE" id="PS51930"/>
    </source>
</evidence>
<dbReference type="RefSeq" id="WP_105338760.1">
    <property type="nucleotide sequence ID" value="NZ_PUHZ01000025.1"/>
</dbReference>
<comment type="subcellular location">
    <subcellularLocation>
        <location evidence="1">Bacterial microcompartment</location>
    </subcellularLocation>
</comment>
<dbReference type="GO" id="GO:0031469">
    <property type="term" value="C:bacterial microcompartment"/>
    <property type="evidence" value="ECO:0007669"/>
    <property type="project" value="UniProtKB-SubCell"/>
</dbReference>
<evidence type="ECO:0000313" key="6">
    <source>
        <dbReference type="Proteomes" id="UP000237819"/>
    </source>
</evidence>
<dbReference type="SMART" id="SM00877">
    <property type="entry name" value="BMC"/>
    <property type="match status" value="1"/>
</dbReference>
<evidence type="ECO:0000313" key="5">
    <source>
        <dbReference type="EMBL" id="PQO42178.1"/>
    </source>
</evidence>
<dbReference type="EMBL" id="PUHZ01000025">
    <property type="protein sequence ID" value="PQO42178.1"/>
    <property type="molecule type" value="Genomic_DNA"/>
</dbReference>
<gene>
    <name evidence="5" type="ORF">C5Y93_27925</name>
</gene>
<dbReference type="CDD" id="cd07045">
    <property type="entry name" value="BMC_CcmK_like"/>
    <property type="match status" value="1"/>
</dbReference>
<sequence>MQSAIGLIETKGLVGLVEATDAMAKAANVKIVKRVNIGGGLVTTVVSGDVGSVRAAVEAGANAAQQVGELAGSHILPRPAEGLADVYFS</sequence>
<reference evidence="5 6" key="1">
    <citation type="submission" date="2018-02" db="EMBL/GenBank/DDBJ databases">
        <title>Comparative genomes isolates from brazilian mangrove.</title>
        <authorList>
            <person name="Araujo J.E."/>
            <person name="Taketani R.G."/>
            <person name="Silva M.C.P."/>
            <person name="Loureco M.V."/>
            <person name="Andreote F.D."/>
        </authorList>
    </citation>
    <scope>NUCLEOTIDE SEQUENCE [LARGE SCALE GENOMIC DNA]</scope>
    <source>
        <strain evidence="5 6">Nap-Phe MGV</strain>
    </source>
</reference>
<dbReference type="SUPFAM" id="SSF143414">
    <property type="entry name" value="CcmK-like"/>
    <property type="match status" value="1"/>
</dbReference>
<dbReference type="AlphaFoldDB" id="A0A2S8GCJ2"/>
<feature type="domain" description="BMC" evidence="4">
    <location>
        <begin position="4"/>
        <end position="88"/>
    </location>
</feature>
<dbReference type="InterPro" id="IPR037233">
    <property type="entry name" value="CcmK-like_sf"/>
</dbReference>
<dbReference type="PANTHER" id="PTHR33941">
    <property type="entry name" value="PROPANEDIOL UTILIZATION PROTEIN PDUA"/>
    <property type="match status" value="1"/>
</dbReference>
<organism evidence="5 6">
    <name type="scientific">Blastopirellula marina</name>
    <dbReference type="NCBI Taxonomy" id="124"/>
    <lineage>
        <taxon>Bacteria</taxon>
        <taxon>Pseudomonadati</taxon>
        <taxon>Planctomycetota</taxon>
        <taxon>Planctomycetia</taxon>
        <taxon>Pirellulales</taxon>
        <taxon>Pirellulaceae</taxon>
        <taxon>Blastopirellula</taxon>
    </lineage>
</organism>